<evidence type="ECO:0000313" key="2">
    <source>
        <dbReference type="Proteomes" id="UP000183504"/>
    </source>
</evidence>
<name>A0A0B7GSS6_STRSA</name>
<reference evidence="1 2" key="1">
    <citation type="submission" date="2015-01" db="EMBL/GenBank/DDBJ databases">
        <authorList>
            <person name="Pelicic Vladimir"/>
        </authorList>
    </citation>
    <scope>NUCLEOTIDE SEQUENCE [LARGE SCALE GENOMIC DNA]</scope>
    <source>
        <strain evidence="1 2">2908</strain>
    </source>
</reference>
<dbReference type="AlphaFoldDB" id="A0A0B7GSS6"/>
<dbReference type="RefSeq" id="WP_255297062.1">
    <property type="nucleotide sequence ID" value="NZ_CDMW01000001.1"/>
</dbReference>
<protein>
    <submittedName>
        <fullName evidence="1">Uncharacterized protein</fullName>
    </submittedName>
</protein>
<gene>
    <name evidence="1" type="ORF">SSV_2009</name>
</gene>
<organism evidence="1 2">
    <name type="scientific">Streptococcus sanguinis</name>
    <dbReference type="NCBI Taxonomy" id="1305"/>
    <lineage>
        <taxon>Bacteria</taxon>
        <taxon>Bacillati</taxon>
        <taxon>Bacillota</taxon>
        <taxon>Bacilli</taxon>
        <taxon>Lactobacillales</taxon>
        <taxon>Streptococcaceae</taxon>
        <taxon>Streptococcus</taxon>
    </lineage>
</organism>
<dbReference type="Proteomes" id="UP000183504">
    <property type="component" value="Unassembled WGS sequence"/>
</dbReference>
<proteinExistence type="predicted"/>
<accession>A0A0B7GSS6</accession>
<dbReference type="EMBL" id="CDMW01000001">
    <property type="protein sequence ID" value="CEL91283.1"/>
    <property type="molecule type" value="Genomic_DNA"/>
</dbReference>
<evidence type="ECO:0000313" key="1">
    <source>
        <dbReference type="EMBL" id="CEL91283.1"/>
    </source>
</evidence>
<sequence>MTKKTEQTKTVQLTVEELQNLGCRLSNILKTIKMDQVAQAGVSLAKDQDSFTFTHLATNYLSSSYEVFETIIAELDDIASQLLECDDAEELEGFRMADKFEPSNNIVNFSEHMQELEDQEISLTNFQNDGSFNSMVCEFAIGMSNHIDRLIGYLEEQQKTIRSMTKEIENLKRKK</sequence>